<proteinExistence type="predicted"/>
<organism evidence="2 3">
    <name type="scientific">Glycine soja</name>
    <name type="common">Wild soybean</name>
    <dbReference type="NCBI Taxonomy" id="3848"/>
    <lineage>
        <taxon>Eukaryota</taxon>
        <taxon>Viridiplantae</taxon>
        <taxon>Streptophyta</taxon>
        <taxon>Embryophyta</taxon>
        <taxon>Tracheophyta</taxon>
        <taxon>Spermatophyta</taxon>
        <taxon>Magnoliopsida</taxon>
        <taxon>eudicotyledons</taxon>
        <taxon>Gunneridae</taxon>
        <taxon>Pentapetalae</taxon>
        <taxon>rosids</taxon>
        <taxon>fabids</taxon>
        <taxon>Fabales</taxon>
        <taxon>Fabaceae</taxon>
        <taxon>Papilionoideae</taxon>
        <taxon>50 kb inversion clade</taxon>
        <taxon>NPAAA clade</taxon>
        <taxon>indigoferoid/millettioid clade</taxon>
        <taxon>Phaseoleae</taxon>
        <taxon>Glycine</taxon>
        <taxon>Glycine subgen. Soja</taxon>
    </lineage>
</organism>
<dbReference type="Pfam" id="PF24750">
    <property type="entry name" value="b-prop_At3g26010-like"/>
    <property type="match status" value="1"/>
</dbReference>
<dbReference type="Proteomes" id="UP000289340">
    <property type="component" value="Chromosome 7"/>
</dbReference>
<dbReference type="InterPro" id="IPR011043">
    <property type="entry name" value="Gal_Oxase/kelch_b-propeller"/>
</dbReference>
<evidence type="ECO:0000259" key="1">
    <source>
        <dbReference type="SMART" id="SM00256"/>
    </source>
</evidence>
<comment type="caution">
    <text evidence="2">The sequence shown here is derived from an EMBL/GenBank/DDBJ whole genome shotgun (WGS) entry which is preliminary data.</text>
</comment>
<dbReference type="SUPFAM" id="SSF50965">
    <property type="entry name" value="Galactose oxidase, central domain"/>
    <property type="match status" value="1"/>
</dbReference>
<sequence>MSSINNLSDDVMGEIFIRLPFRSTVKCKCVCKRWLGLISSPSFPTEFVSSQYSLFKAYFTFLSPHQLMFGFFPSDLNFNAQIHKVPLSPAILIKGDVCGYSNGLFLCCSNRFTRGWGYFVYDPFTKECNHIPPFPDAHKETCLYAVGFLSQINDFEEEGNSNRCFWVVVVRSSMRMKYEFEVEVFYSGTRTWRQILMSCVDGFAFAPHWFLSFAFEGYLYFMGSRSILVLDPIFMICTTIDYPENADAMNIMSFGYLGCSGGTMRIADIGNNDLRVWELLIPGTWHLVHRTNLNLMEHLPTRFCSNYCKRVGGFHPYDGDIVYLHSYVDGIYAINLGTNKVVPISGYDKFDISPFQLELSSIPLADNDGK</sequence>
<reference evidence="2 3" key="1">
    <citation type="submission" date="2018-09" db="EMBL/GenBank/DDBJ databases">
        <title>A high-quality reference genome of wild soybean provides a powerful tool to mine soybean genomes.</title>
        <authorList>
            <person name="Xie M."/>
            <person name="Chung C.Y.L."/>
            <person name="Li M.-W."/>
            <person name="Wong F.-L."/>
            <person name="Chan T.-F."/>
            <person name="Lam H.-M."/>
        </authorList>
    </citation>
    <scope>NUCLEOTIDE SEQUENCE [LARGE SCALE GENOMIC DNA]</scope>
    <source>
        <strain evidence="3">cv. W05</strain>
        <tissue evidence="2">Hypocotyl of etiolated seedlings</tissue>
    </source>
</reference>
<dbReference type="InterPro" id="IPR050796">
    <property type="entry name" value="SCF_F-box_component"/>
</dbReference>
<gene>
    <name evidence="2" type="ORF">D0Y65_016656</name>
</gene>
<dbReference type="InterPro" id="IPR001810">
    <property type="entry name" value="F-box_dom"/>
</dbReference>
<accession>A0A445JR36</accession>
<name>A0A445JR36_GLYSO</name>
<dbReference type="AlphaFoldDB" id="A0A445JR36"/>
<protein>
    <recommendedName>
        <fullName evidence="1">F-box domain-containing protein</fullName>
    </recommendedName>
</protein>
<dbReference type="CDD" id="cd22157">
    <property type="entry name" value="F-box_AtFBW1-like"/>
    <property type="match status" value="1"/>
</dbReference>
<feature type="domain" description="F-box" evidence="1">
    <location>
        <begin position="7"/>
        <end position="47"/>
    </location>
</feature>
<dbReference type="InterPro" id="IPR056592">
    <property type="entry name" value="Beta-prop_At3g26010-like"/>
</dbReference>
<dbReference type="SMART" id="SM00256">
    <property type="entry name" value="FBOX"/>
    <property type="match status" value="1"/>
</dbReference>
<dbReference type="SUPFAM" id="SSF81383">
    <property type="entry name" value="F-box domain"/>
    <property type="match status" value="1"/>
</dbReference>
<evidence type="ECO:0000313" key="3">
    <source>
        <dbReference type="Proteomes" id="UP000289340"/>
    </source>
</evidence>
<dbReference type="EMBL" id="QZWG01000007">
    <property type="protein sequence ID" value="RZC00986.1"/>
    <property type="molecule type" value="Genomic_DNA"/>
</dbReference>
<dbReference type="InterPro" id="IPR036047">
    <property type="entry name" value="F-box-like_dom_sf"/>
</dbReference>
<dbReference type="Pfam" id="PF00646">
    <property type="entry name" value="F-box"/>
    <property type="match status" value="1"/>
</dbReference>
<keyword evidence="3" id="KW-1185">Reference proteome</keyword>
<dbReference type="PANTHER" id="PTHR31672">
    <property type="entry name" value="BNACNNG10540D PROTEIN"/>
    <property type="match status" value="1"/>
</dbReference>
<evidence type="ECO:0000313" key="2">
    <source>
        <dbReference type="EMBL" id="RZC00986.1"/>
    </source>
</evidence>
<dbReference type="Gene3D" id="1.20.1280.50">
    <property type="match status" value="1"/>
</dbReference>